<dbReference type="Gene3D" id="3.40.50.300">
    <property type="entry name" value="P-loop containing nucleotide triphosphate hydrolases"/>
    <property type="match status" value="1"/>
</dbReference>
<dbReference type="CDD" id="cd14798">
    <property type="entry name" value="RX-CC_like"/>
    <property type="match status" value="1"/>
</dbReference>
<dbReference type="SUPFAM" id="SSF52058">
    <property type="entry name" value="L domain-like"/>
    <property type="match status" value="1"/>
</dbReference>
<evidence type="ECO:0000259" key="9">
    <source>
        <dbReference type="Pfam" id="PF23559"/>
    </source>
</evidence>
<dbReference type="Gene3D" id="1.10.8.430">
    <property type="entry name" value="Helical domain of apoptotic protease-activating factors"/>
    <property type="match status" value="1"/>
</dbReference>
<organism evidence="10 11">
    <name type="scientific">Rhynchospora pubera</name>
    <dbReference type="NCBI Taxonomy" id="906938"/>
    <lineage>
        <taxon>Eukaryota</taxon>
        <taxon>Viridiplantae</taxon>
        <taxon>Streptophyta</taxon>
        <taxon>Embryophyta</taxon>
        <taxon>Tracheophyta</taxon>
        <taxon>Spermatophyta</taxon>
        <taxon>Magnoliopsida</taxon>
        <taxon>Liliopsida</taxon>
        <taxon>Poales</taxon>
        <taxon>Cyperaceae</taxon>
        <taxon>Cyperoideae</taxon>
        <taxon>Rhynchosporeae</taxon>
        <taxon>Rhynchospora</taxon>
    </lineage>
</organism>
<dbReference type="Pfam" id="PF23559">
    <property type="entry name" value="WHD_DRP"/>
    <property type="match status" value="1"/>
</dbReference>
<dbReference type="PANTHER" id="PTHR36766">
    <property type="entry name" value="PLANT BROAD-SPECTRUM MILDEW RESISTANCE PROTEIN RPW8"/>
    <property type="match status" value="1"/>
</dbReference>
<dbReference type="Pfam" id="PF18052">
    <property type="entry name" value="Rx_N"/>
    <property type="match status" value="1"/>
</dbReference>
<dbReference type="SUPFAM" id="SSF52540">
    <property type="entry name" value="P-loop containing nucleoside triphosphate hydrolases"/>
    <property type="match status" value="1"/>
</dbReference>
<keyword evidence="2" id="KW-0433">Leucine-rich repeat</keyword>
<dbReference type="InterPro" id="IPR038005">
    <property type="entry name" value="RX-like_CC"/>
</dbReference>
<evidence type="ECO:0000259" key="8">
    <source>
        <dbReference type="Pfam" id="PF18052"/>
    </source>
</evidence>
<dbReference type="AlphaFoldDB" id="A0AAV8FR00"/>
<dbReference type="Gene3D" id="3.80.10.10">
    <property type="entry name" value="Ribonuclease Inhibitor"/>
    <property type="match status" value="1"/>
</dbReference>
<protein>
    <recommendedName>
        <fullName evidence="12">Disease resistance protein</fullName>
    </recommendedName>
</protein>
<reference evidence="10" key="1">
    <citation type="submission" date="2022-08" db="EMBL/GenBank/DDBJ databases">
        <authorList>
            <person name="Marques A."/>
        </authorList>
    </citation>
    <scope>NUCLEOTIDE SEQUENCE</scope>
    <source>
        <strain evidence="10">RhyPub2mFocal</strain>
        <tissue evidence="10">Leaves</tissue>
    </source>
</reference>
<evidence type="ECO:0000313" key="11">
    <source>
        <dbReference type="Proteomes" id="UP001140206"/>
    </source>
</evidence>
<evidence type="ECO:0000256" key="5">
    <source>
        <dbReference type="ARBA" id="ARBA00022821"/>
    </source>
</evidence>
<dbReference type="GO" id="GO:0005524">
    <property type="term" value="F:ATP binding"/>
    <property type="evidence" value="ECO:0007669"/>
    <property type="project" value="UniProtKB-KW"/>
</dbReference>
<dbReference type="Pfam" id="PF00931">
    <property type="entry name" value="NB-ARC"/>
    <property type="match status" value="1"/>
</dbReference>
<comment type="caution">
    <text evidence="10">The sequence shown here is derived from an EMBL/GenBank/DDBJ whole genome shotgun (WGS) entry which is preliminary data.</text>
</comment>
<dbReference type="InterPro" id="IPR042197">
    <property type="entry name" value="Apaf_helical"/>
</dbReference>
<feature type="domain" description="Disease resistance protein winged helix" evidence="9">
    <location>
        <begin position="370"/>
        <end position="411"/>
    </location>
</feature>
<dbReference type="EMBL" id="JAMFTS010000002">
    <property type="protein sequence ID" value="KAJ4794010.1"/>
    <property type="molecule type" value="Genomic_DNA"/>
</dbReference>
<dbReference type="InterPro" id="IPR027417">
    <property type="entry name" value="P-loop_NTPase"/>
</dbReference>
<dbReference type="InterPro" id="IPR058922">
    <property type="entry name" value="WHD_DRP"/>
</dbReference>
<evidence type="ECO:0000256" key="1">
    <source>
        <dbReference type="ARBA" id="ARBA00008894"/>
    </source>
</evidence>
<dbReference type="GO" id="GO:0006952">
    <property type="term" value="P:defense response"/>
    <property type="evidence" value="ECO:0007669"/>
    <property type="project" value="UniProtKB-KW"/>
</dbReference>
<dbReference type="FunFam" id="3.40.50.300:FF:001091">
    <property type="entry name" value="Probable disease resistance protein At1g61300"/>
    <property type="match status" value="1"/>
</dbReference>
<dbReference type="Gene3D" id="1.20.5.4130">
    <property type="match status" value="1"/>
</dbReference>
<evidence type="ECO:0000256" key="4">
    <source>
        <dbReference type="ARBA" id="ARBA00022741"/>
    </source>
</evidence>
<dbReference type="InterPro" id="IPR002182">
    <property type="entry name" value="NB-ARC"/>
</dbReference>
<evidence type="ECO:0000256" key="2">
    <source>
        <dbReference type="ARBA" id="ARBA00022614"/>
    </source>
</evidence>
<evidence type="ECO:0008006" key="12">
    <source>
        <dbReference type="Google" id="ProtNLM"/>
    </source>
</evidence>
<dbReference type="GO" id="GO:0051707">
    <property type="term" value="P:response to other organism"/>
    <property type="evidence" value="ECO:0007669"/>
    <property type="project" value="UniProtKB-ARBA"/>
</dbReference>
<dbReference type="PRINTS" id="PR00364">
    <property type="entry name" value="DISEASERSIST"/>
</dbReference>
<evidence type="ECO:0000256" key="6">
    <source>
        <dbReference type="ARBA" id="ARBA00022840"/>
    </source>
</evidence>
<keyword evidence="3" id="KW-0677">Repeat</keyword>
<evidence type="ECO:0000256" key="3">
    <source>
        <dbReference type="ARBA" id="ARBA00022737"/>
    </source>
</evidence>
<dbReference type="InterPro" id="IPR032675">
    <property type="entry name" value="LRR_dom_sf"/>
</dbReference>
<dbReference type="InterPro" id="IPR041118">
    <property type="entry name" value="Rx_N"/>
</dbReference>
<keyword evidence="4" id="KW-0547">Nucleotide-binding</keyword>
<proteinExistence type="inferred from homology"/>
<feature type="domain" description="Disease resistance N-terminal" evidence="8">
    <location>
        <begin position="5"/>
        <end position="87"/>
    </location>
</feature>
<dbReference type="Proteomes" id="UP001140206">
    <property type="component" value="Chromosome 2"/>
</dbReference>
<comment type="similarity">
    <text evidence="1">Belongs to the disease resistance NB-LRR family.</text>
</comment>
<keyword evidence="11" id="KW-1185">Reference proteome</keyword>
<keyword evidence="5" id="KW-0611">Plant defense</keyword>
<dbReference type="GO" id="GO:0043531">
    <property type="term" value="F:ADP binding"/>
    <property type="evidence" value="ECO:0007669"/>
    <property type="project" value="InterPro"/>
</dbReference>
<accession>A0AAV8FR00</accession>
<feature type="domain" description="NB-ARC" evidence="7">
    <location>
        <begin position="171"/>
        <end position="335"/>
    </location>
</feature>
<dbReference type="PANTHER" id="PTHR36766:SF30">
    <property type="entry name" value="TIR-NBS TYPE DISEASE RESISTANCE PROTEIN-RELATED"/>
    <property type="match status" value="1"/>
</dbReference>
<gene>
    <name evidence="10" type="ORF">LUZ62_045256</name>
</gene>
<evidence type="ECO:0000259" key="7">
    <source>
        <dbReference type="Pfam" id="PF00931"/>
    </source>
</evidence>
<evidence type="ECO:0000313" key="10">
    <source>
        <dbReference type="EMBL" id="KAJ4794010.1"/>
    </source>
</evidence>
<keyword evidence="6" id="KW-0067">ATP-binding</keyword>
<name>A0AAV8FR00_9POAL</name>
<sequence>MLPAVISGVVNKMGDLLIQEGMFLYGVRDQIELVKLQLHQMQCFLKDADSKQKKDERVKGWVQNIRGVAYETEDAIDTYLCEIAPTQWNGVGVFKKFALKPVELSARHRLGEKISMIQMKLKIISEGRTTFGIENLGDERSETKAVAKGAVNNDDCEIIGFQDAERSLMTQLVASVSDQRRRVVSIVGQGGLGKTTLARKIYNSKEVKEHFDITLWLTVSSDFKIIDILKEGIRKLRSVDHKEKESNEQFLLEEMKNILGAKRYLVVLDDVWGMNFYDMFRKALPDGYNSSRVLMTSRSSDVAKQADPGSMPYKLHFLNDDEGLKLLFSKAFPHESAASSCHVGLELIDVAKNIARLCGGLPLALVVVGEDTAERYLEQLAQRCMVQVSKRNLKCGTIKRCRVHDLLRELAIKESKDKNFLQVNPLEKGEQHPAPRRAAYFQTDVVKICKNNNLRSLLIFYVPTNSQIWFRFLRVLELKGVGTIDTLPMEVTNMVHLRIEQDPMPELAKLQCIRILCLMFNAITCKKIACFAGGFLRLQRLWLVINKSLEEWYVEEGSLPVLKYLYIQECWGLRMLPDLHYVTSLQELELRSMREEFNSRIAQSDGADWHKIRHIPSIQY</sequence>